<comment type="caution">
    <text evidence="10">The sequence shown here is derived from an EMBL/GenBank/DDBJ whole genome shotgun (WGS) entry which is preliminary data.</text>
</comment>
<feature type="domain" description="Cyclic nucleotide-binding" evidence="7">
    <location>
        <begin position="161"/>
        <end position="260"/>
    </location>
</feature>
<keyword evidence="5" id="KW-0804">Transcription</keyword>
<feature type="domain" description="HTH crp-type" evidence="9">
    <location>
        <begin position="274"/>
        <end position="345"/>
    </location>
</feature>
<dbReference type="EMBL" id="VUOC01000004">
    <property type="protein sequence ID" value="KAA2240290.1"/>
    <property type="molecule type" value="Genomic_DNA"/>
</dbReference>
<dbReference type="InterPro" id="IPR039420">
    <property type="entry name" value="WalR-like"/>
</dbReference>
<dbReference type="SUPFAM" id="SSF51206">
    <property type="entry name" value="cAMP-binding domain-like"/>
    <property type="match status" value="1"/>
</dbReference>
<dbReference type="InterPro" id="IPR012318">
    <property type="entry name" value="HTH_CRP"/>
</dbReference>
<keyword evidence="1 6" id="KW-0597">Phosphoprotein</keyword>
<reference evidence="10 11" key="1">
    <citation type="submission" date="2019-09" db="EMBL/GenBank/DDBJ databases">
        <title>Chitinophaga ginsengihumi sp. nov., isolated from soil of ginseng rhizosphere.</title>
        <authorList>
            <person name="Lee J."/>
        </authorList>
    </citation>
    <scope>NUCLEOTIDE SEQUENCE [LARGE SCALE GENOMIC DNA]</scope>
    <source>
        <strain evidence="10 11">BN140078</strain>
    </source>
</reference>
<dbReference type="InterPro" id="IPR001789">
    <property type="entry name" value="Sig_transdc_resp-reg_receiver"/>
</dbReference>
<evidence type="ECO:0000256" key="3">
    <source>
        <dbReference type="ARBA" id="ARBA00023015"/>
    </source>
</evidence>
<dbReference type="PANTHER" id="PTHR48111">
    <property type="entry name" value="REGULATOR OF RPOS"/>
    <property type="match status" value="1"/>
</dbReference>
<evidence type="ECO:0000313" key="10">
    <source>
        <dbReference type="EMBL" id="KAA2240290.1"/>
    </source>
</evidence>
<dbReference type="PROSITE" id="PS50110">
    <property type="entry name" value="RESPONSE_REGULATORY"/>
    <property type="match status" value="1"/>
</dbReference>
<feature type="modified residue" description="4-aspartylphosphate" evidence="6">
    <location>
        <position position="52"/>
    </location>
</feature>
<dbReference type="InterPro" id="IPR000595">
    <property type="entry name" value="cNMP-bd_dom"/>
</dbReference>
<evidence type="ECO:0000256" key="5">
    <source>
        <dbReference type="ARBA" id="ARBA00023163"/>
    </source>
</evidence>
<keyword evidence="11" id="KW-1185">Reference proteome</keyword>
<gene>
    <name evidence="10" type="ORF">F0L74_29435</name>
</gene>
<evidence type="ECO:0000256" key="1">
    <source>
        <dbReference type="ARBA" id="ARBA00022553"/>
    </source>
</evidence>
<dbReference type="SMART" id="SM00419">
    <property type="entry name" value="HTH_CRP"/>
    <property type="match status" value="1"/>
</dbReference>
<dbReference type="Pfam" id="PF00027">
    <property type="entry name" value="cNMP_binding"/>
    <property type="match status" value="1"/>
</dbReference>
<evidence type="ECO:0000259" key="7">
    <source>
        <dbReference type="PROSITE" id="PS50042"/>
    </source>
</evidence>
<dbReference type="Gene3D" id="3.40.50.2300">
    <property type="match status" value="1"/>
</dbReference>
<sequence>MKKILLIEDNNEIRDNVVEMLELARYSVLTATNGMEGVELAIAQSPDLIICDIMMPVLDGYGVLNMLHKNKTLQEIPFIFLTAKAEKAEIRKGMEMGADDYITKPFDTTELLNAVETRLRKAASIKADLPADINGLDILMTAVMNKDIQEIIRRNHNIHKYKKKQEIYMEGHPPACLFYILKGKVRTFKRNEGGKELVIGLYREGDFLGYTALLEQSVYNENAEALDDTELAIIPREDFEALLFNNPGVIHKFIQLLCKHVTEKEEQLLDIAYNSLRKKVSQALLLLYKKYNPSYNEHYSIDMSRDGLAALTGVAKESLIRTLGDFREEKLISIREGQIFVTDRKRLEVIAN</sequence>
<dbReference type="GO" id="GO:0000156">
    <property type="term" value="F:phosphorelay response regulator activity"/>
    <property type="evidence" value="ECO:0007669"/>
    <property type="project" value="TreeGrafter"/>
</dbReference>
<dbReference type="GO" id="GO:0032993">
    <property type="term" value="C:protein-DNA complex"/>
    <property type="evidence" value="ECO:0007669"/>
    <property type="project" value="TreeGrafter"/>
</dbReference>
<keyword evidence="3" id="KW-0805">Transcription regulation</keyword>
<dbReference type="InterPro" id="IPR014710">
    <property type="entry name" value="RmlC-like_jellyroll"/>
</dbReference>
<reference evidence="10 11" key="2">
    <citation type="submission" date="2019-09" db="EMBL/GenBank/DDBJ databases">
        <authorList>
            <person name="Jin C."/>
        </authorList>
    </citation>
    <scope>NUCLEOTIDE SEQUENCE [LARGE SCALE GENOMIC DNA]</scope>
    <source>
        <strain evidence="10 11">BN140078</strain>
    </source>
</reference>
<dbReference type="Proteomes" id="UP000324611">
    <property type="component" value="Unassembled WGS sequence"/>
</dbReference>
<dbReference type="InterPro" id="IPR018490">
    <property type="entry name" value="cNMP-bd_dom_sf"/>
</dbReference>
<dbReference type="RefSeq" id="WP_149841468.1">
    <property type="nucleotide sequence ID" value="NZ_VUOC01000004.1"/>
</dbReference>
<keyword evidence="2" id="KW-0902">Two-component regulatory system</keyword>
<dbReference type="AlphaFoldDB" id="A0A5B2VNN0"/>
<feature type="domain" description="Response regulatory" evidence="8">
    <location>
        <begin position="3"/>
        <end position="119"/>
    </location>
</feature>
<evidence type="ECO:0000259" key="8">
    <source>
        <dbReference type="PROSITE" id="PS50110"/>
    </source>
</evidence>
<dbReference type="Pfam" id="PF13545">
    <property type="entry name" value="HTH_Crp_2"/>
    <property type="match status" value="1"/>
</dbReference>
<dbReference type="GO" id="GO:0006355">
    <property type="term" value="P:regulation of DNA-templated transcription"/>
    <property type="evidence" value="ECO:0007669"/>
    <property type="project" value="InterPro"/>
</dbReference>
<evidence type="ECO:0000259" key="9">
    <source>
        <dbReference type="PROSITE" id="PS51063"/>
    </source>
</evidence>
<dbReference type="CDD" id="cd00038">
    <property type="entry name" value="CAP_ED"/>
    <property type="match status" value="1"/>
</dbReference>
<evidence type="ECO:0000256" key="2">
    <source>
        <dbReference type="ARBA" id="ARBA00023012"/>
    </source>
</evidence>
<dbReference type="GO" id="GO:0000976">
    <property type="term" value="F:transcription cis-regulatory region binding"/>
    <property type="evidence" value="ECO:0007669"/>
    <property type="project" value="TreeGrafter"/>
</dbReference>
<name>A0A5B2VNN0_9BACT</name>
<dbReference type="SMART" id="SM00448">
    <property type="entry name" value="REC"/>
    <property type="match status" value="1"/>
</dbReference>
<dbReference type="PROSITE" id="PS51063">
    <property type="entry name" value="HTH_CRP_2"/>
    <property type="match status" value="1"/>
</dbReference>
<evidence type="ECO:0000256" key="4">
    <source>
        <dbReference type="ARBA" id="ARBA00023125"/>
    </source>
</evidence>
<dbReference type="GO" id="GO:0005829">
    <property type="term" value="C:cytosol"/>
    <property type="evidence" value="ECO:0007669"/>
    <property type="project" value="TreeGrafter"/>
</dbReference>
<dbReference type="SUPFAM" id="SSF46785">
    <property type="entry name" value="Winged helix' DNA-binding domain"/>
    <property type="match status" value="1"/>
</dbReference>
<accession>A0A5B2VNN0</accession>
<dbReference type="InterPro" id="IPR036388">
    <property type="entry name" value="WH-like_DNA-bd_sf"/>
</dbReference>
<dbReference type="CDD" id="cd17574">
    <property type="entry name" value="REC_OmpR"/>
    <property type="match status" value="1"/>
</dbReference>
<dbReference type="InterPro" id="IPR011006">
    <property type="entry name" value="CheY-like_superfamily"/>
</dbReference>
<dbReference type="SUPFAM" id="SSF52172">
    <property type="entry name" value="CheY-like"/>
    <property type="match status" value="1"/>
</dbReference>
<dbReference type="Gene3D" id="1.10.10.10">
    <property type="entry name" value="Winged helix-like DNA-binding domain superfamily/Winged helix DNA-binding domain"/>
    <property type="match status" value="1"/>
</dbReference>
<dbReference type="PANTHER" id="PTHR48111:SF1">
    <property type="entry name" value="TWO-COMPONENT RESPONSE REGULATOR ORR33"/>
    <property type="match status" value="1"/>
</dbReference>
<evidence type="ECO:0000313" key="11">
    <source>
        <dbReference type="Proteomes" id="UP000324611"/>
    </source>
</evidence>
<protein>
    <submittedName>
        <fullName evidence="10">Response regulator</fullName>
    </submittedName>
</protein>
<dbReference type="Gene3D" id="2.60.120.10">
    <property type="entry name" value="Jelly Rolls"/>
    <property type="match status" value="1"/>
</dbReference>
<dbReference type="InterPro" id="IPR036390">
    <property type="entry name" value="WH_DNA-bd_sf"/>
</dbReference>
<dbReference type="Pfam" id="PF00072">
    <property type="entry name" value="Response_reg"/>
    <property type="match status" value="1"/>
</dbReference>
<evidence type="ECO:0000256" key="6">
    <source>
        <dbReference type="PROSITE-ProRule" id="PRU00169"/>
    </source>
</evidence>
<dbReference type="SMART" id="SM00100">
    <property type="entry name" value="cNMP"/>
    <property type="match status" value="1"/>
</dbReference>
<dbReference type="PROSITE" id="PS50042">
    <property type="entry name" value="CNMP_BINDING_3"/>
    <property type="match status" value="1"/>
</dbReference>
<organism evidence="10 11">
    <name type="scientific">Chitinophaga agrisoli</name>
    <dbReference type="NCBI Taxonomy" id="2607653"/>
    <lineage>
        <taxon>Bacteria</taxon>
        <taxon>Pseudomonadati</taxon>
        <taxon>Bacteroidota</taxon>
        <taxon>Chitinophagia</taxon>
        <taxon>Chitinophagales</taxon>
        <taxon>Chitinophagaceae</taxon>
        <taxon>Chitinophaga</taxon>
    </lineage>
</organism>
<keyword evidence="4" id="KW-0238">DNA-binding</keyword>
<proteinExistence type="predicted"/>